<protein>
    <submittedName>
        <fullName evidence="2">Uncharacterized protein</fullName>
    </submittedName>
</protein>
<evidence type="ECO:0000313" key="2">
    <source>
        <dbReference type="EMBL" id="QSQ12295.1"/>
    </source>
</evidence>
<organism evidence="2 3">
    <name type="scientific">Myxococcus landrumensis</name>
    <dbReference type="NCBI Taxonomy" id="2813577"/>
    <lineage>
        <taxon>Bacteria</taxon>
        <taxon>Pseudomonadati</taxon>
        <taxon>Myxococcota</taxon>
        <taxon>Myxococcia</taxon>
        <taxon>Myxococcales</taxon>
        <taxon>Cystobacterineae</taxon>
        <taxon>Myxococcaceae</taxon>
        <taxon>Myxococcus</taxon>
    </lineage>
</organism>
<feature type="compositionally biased region" description="Polar residues" evidence="1">
    <location>
        <begin position="320"/>
        <end position="331"/>
    </location>
</feature>
<feature type="compositionally biased region" description="Polar residues" evidence="1">
    <location>
        <begin position="68"/>
        <end position="78"/>
    </location>
</feature>
<reference evidence="2 3" key="1">
    <citation type="submission" date="2021-02" db="EMBL/GenBank/DDBJ databases">
        <title>De Novo genome assembly of isolated myxobacteria.</title>
        <authorList>
            <person name="Stevens D.C."/>
        </authorList>
    </citation>
    <scope>NUCLEOTIDE SEQUENCE [LARGE SCALE GENOMIC DNA]</scope>
    <source>
        <strain evidence="2 3">SCHIC003</strain>
    </source>
</reference>
<sequence>MGTPITGSSPKKVTYRPPEDTSRTRAAVEKKPSAEVPGDAFEKSRAEGRYPPVALNAASPLPPDTGTAVPTNGTTSAKYQVGPARRPPIHHDNGFLQNPNDPKDPNPIATREPSFSDRLAKGKWAVKLEAARQFRPDLKDATDAYAHFLYGNGKDRTFDYERFVTQDESGKKVLKSATQDTQKAAEAQYAAMLAKDPSLAGKPVTFQITGGPIGVGGNDGKFPYPQTENWQKAIGGHSIWNSATVTVTPPTTPGGKPTFSMDMTVHAEDRYNFNPNQKDIATGIPDSDNGRFEQTGLAHQYTQTGSVQRKVGWSQGDIENATSTPINNGRG</sequence>
<keyword evidence="3" id="KW-1185">Reference proteome</keyword>
<gene>
    <name evidence="2" type="ORF">JY572_28555</name>
</gene>
<feature type="region of interest" description="Disordered" evidence="1">
    <location>
        <begin position="301"/>
        <end position="331"/>
    </location>
</feature>
<proteinExistence type="predicted"/>
<feature type="compositionally biased region" description="Polar residues" evidence="1">
    <location>
        <begin position="1"/>
        <end position="11"/>
    </location>
</feature>
<dbReference type="RefSeq" id="WP_206714025.1">
    <property type="nucleotide sequence ID" value="NZ_CP071091.1"/>
</dbReference>
<feature type="compositionally biased region" description="Basic and acidic residues" evidence="1">
    <location>
        <begin position="17"/>
        <end position="33"/>
    </location>
</feature>
<name>A0ABX7N3Q3_9BACT</name>
<dbReference type="EMBL" id="CP071091">
    <property type="protein sequence ID" value="QSQ12295.1"/>
    <property type="molecule type" value="Genomic_DNA"/>
</dbReference>
<evidence type="ECO:0000256" key="1">
    <source>
        <dbReference type="SAM" id="MobiDB-lite"/>
    </source>
</evidence>
<feature type="region of interest" description="Disordered" evidence="1">
    <location>
        <begin position="1"/>
        <end position="116"/>
    </location>
</feature>
<accession>A0ABX7N3Q3</accession>
<evidence type="ECO:0000313" key="3">
    <source>
        <dbReference type="Proteomes" id="UP000663090"/>
    </source>
</evidence>
<dbReference type="Proteomes" id="UP000663090">
    <property type="component" value="Chromosome"/>
</dbReference>